<evidence type="ECO:0000313" key="8">
    <source>
        <dbReference type="Proteomes" id="UP000035366"/>
    </source>
</evidence>
<dbReference type="Gene3D" id="3.90.226.10">
    <property type="entry name" value="2-enoyl-CoA Hydratase, Chain A, domain 1"/>
    <property type="match status" value="1"/>
</dbReference>
<dbReference type="InterPro" id="IPR004447">
    <property type="entry name" value="Peptidase_S41A"/>
</dbReference>
<evidence type="ECO:0000259" key="6">
    <source>
        <dbReference type="PROSITE" id="PS50106"/>
    </source>
</evidence>
<dbReference type="Pfam" id="PF17820">
    <property type="entry name" value="PDZ_6"/>
    <property type="match status" value="1"/>
</dbReference>
<dbReference type="PROSITE" id="PS50106">
    <property type="entry name" value="PDZ"/>
    <property type="match status" value="1"/>
</dbReference>
<dbReference type="InterPro" id="IPR041489">
    <property type="entry name" value="PDZ_6"/>
</dbReference>
<accession>A0ABN4GG99</accession>
<keyword evidence="2" id="KW-0645">Protease</keyword>
<name>A0ABN4GG99_9ACTN</name>
<proteinExistence type="inferred from homology"/>
<evidence type="ECO:0000256" key="1">
    <source>
        <dbReference type="ARBA" id="ARBA00009179"/>
    </source>
</evidence>
<evidence type="ECO:0000256" key="3">
    <source>
        <dbReference type="ARBA" id="ARBA00022801"/>
    </source>
</evidence>
<feature type="region of interest" description="Disordered" evidence="5">
    <location>
        <begin position="14"/>
        <end position="71"/>
    </location>
</feature>
<feature type="compositionally biased region" description="Basic and acidic residues" evidence="5">
    <location>
        <begin position="62"/>
        <end position="71"/>
    </location>
</feature>
<keyword evidence="8" id="KW-1185">Reference proteome</keyword>
<evidence type="ECO:0000313" key="7">
    <source>
        <dbReference type="EMBL" id="AKJ12815.1"/>
    </source>
</evidence>
<comment type="similarity">
    <text evidence="1">Belongs to the peptidase S41A family.</text>
</comment>
<protein>
    <submittedName>
        <fullName evidence="7">Peptidase S41</fullName>
    </submittedName>
</protein>
<dbReference type="InterPro" id="IPR001478">
    <property type="entry name" value="PDZ"/>
</dbReference>
<dbReference type="PANTHER" id="PTHR32060">
    <property type="entry name" value="TAIL-SPECIFIC PROTEASE"/>
    <property type="match status" value="1"/>
</dbReference>
<dbReference type="InterPro" id="IPR036034">
    <property type="entry name" value="PDZ_sf"/>
</dbReference>
<dbReference type="InterPro" id="IPR029045">
    <property type="entry name" value="ClpP/crotonase-like_dom_sf"/>
</dbReference>
<evidence type="ECO:0000256" key="2">
    <source>
        <dbReference type="ARBA" id="ARBA00022670"/>
    </source>
</evidence>
<dbReference type="Proteomes" id="UP000035366">
    <property type="component" value="Chromosome"/>
</dbReference>
<dbReference type="EMBL" id="CP011497">
    <property type="protein sequence ID" value="AKJ12815.1"/>
    <property type="molecule type" value="Genomic_DNA"/>
</dbReference>
<evidence type="ECO:0000256" key="4">
    <source>
        <dbReference type="ARBA" id="ARBA00022825"/>
    </source>
</evidence>
<dbReference type="SMART" id="SM00245">
    <property type="entry name" value="TSPc"/>
    <property type="match status" value="1"/>
</dbReference>
<dbReference type="CDD" id="cd07560">
    <property type="entry name" value="Peptidase_S41_CPP"/>
    <property type="match status" value="1"/>
</dbReference>
<dbReference type="Gene3D" id="3.30.750.44">
    <property type="match status" value="1"/>
</dbReference>
<evidence type="ECO:0000256" key="5">
    <source>
        <dbReference type="SAM" id="MobiDB-lite"/>
    </source>
</evidence>
<feature type="compositionally biased region" description="Low complexity" evidence="5">
    <location>
        <begin position="17"/>
        <end position="39"/>
    </location>
</feature>
<keyword evidence="3" id="KW-0378">Hydrolase</keyword>
<feature type="domain" description="PDZ" evidence="6">
    <location>
        <begin position="83"/>
        <end position="152"/>
    </location>
</feature>
<reference evidence="7 8" key="1">
    <citation type="journal article" date="2015" name="ISME J.">
        <title>Draft Genome Sequence of Streptomyces incarnatus NRRL8089, which Produces the Nucleoside Antibiotic Sinefungin.</title>
        <authorList>
            <person name="Oshima K."/>
            <person name="Hattori M."/>
            <person name="Shimizu H."/>
            <person name="Fukuda K."/>
            <person name="Nemoto M."/>
            <person name="Inagaki K."/>
            <person name="Tamura T."/>
        </authorList>
    </citation>
    <scope>NUCLEOTIDE SEQUENCE [LARGE SCALE GENOMIC DNA]</scope>
    <source>
        <strain evidence="7 8">NRRL 8089</strain>
    </source>
</reference>
<keyword evidence="4" id="KW-0720">Serine protease</keyword>
<dbReference type="SUPFAM" id="SSF52096">
    <property type="entry name" value="ClpP/crotonase"/>
    <property type="match status" value="1"/>
</dbReference>
<dbReference type="PANTHER" id="PTHR32060:SF30">
    <property type="entry name" value="CARBOXY-TERMINAL PROCESSING PROTEASE CTPA"/>
    <property type="match status" value="1"/>
</dbReference>
<sequence length="374" mass="38113">MVFAGVLVTGAATGSFPEPEAAAPVASARKAAPAPKGAATGHEDVQRAAAEAMADGKSPMEAAERAVSRSGDRWGAVYSEGEYQEFQEALDGRYTGVGLWARRERDGRIEVTKVQPGSPAAAAGIRTGDRLRSVDGERVDGRPVTDVVSLLRGDADDASAGTAVTLGLQRGTRAWTETLHRASLSTDSVTVHRLPGGVTVIRIAAFTKGSGAAVRAALRQAPADAGVVLDLRGNSGGLVTEAVDTASAFLDGGLVATYDVDGAQRALHADPGGDTTRPLVTLVDGGTMSAAEMLTGALQDRGRAVVIGSRTFGKGSIQMPTTLPDGSVAELTVGHYRTPSGHAVDGRGITPDLDAGPEALTRAETVLAGLGDAS</sequence>
<dbReference type="InterPro" id="IPR005151">
    <property type="entry name" value="Tail-specific_protease"/>
</dbReference>
<gene>
    <name evidence="7" type="ORF">ABB07_23100</name>
</gene>
<dbReference type="Pfam" id="PF03572">
    <property type="entry name" value="Peptidase_S41"/>
    <property type="match status" value="1"/>
</dbReference>
<dbReference type="SMART" id="SM00228">
    <property type="entry name" value="PDZ"/>
    <property type="match status" value="1"/>
</dbReference>
<dbReference type="Gene3D" id="2.30.42.10">
    <property type="match status" value="1"/>
</dbReference>
<dbReference type="SUPFAM" id="SSF50156">
    <property type="entry name" value="PDZ domain-like"/>
    <property type="match status" value="1"/>
</dbReference>
<organism evidence="7 8">
    <name type="scientific">Streptomyces incarnatus</name>
    <dbReference type="NCBI Taxonomy" id="665007"/>
    <lineage>
        <taxon>Bacteria</taxon>
        <taxon>Bacillati</taxon>
        <taxon>Actinomycetota</taxon>
        <taxon>Actinomycetes</taxon>
        <taxon>Kitasatosporales</taxon>
        <taxon>Streptomycetaceae</taxon>
        <taxon>Streptomyces</taxon>
    </lineage>
</organism>